<proteinExistence type="predicted"/>
<dbReference type="AlphaFoldDB" id="A0A0A6P6P1"/>
<dbReference type="GO" id="GO:0008146">
    <property type="term" value="F:sulfotransferase activity"/>
    <property type="evidence" value="ECO:0007669"/>
    <property type="project" value="InterPro"/>
</dbReference>
<gene>
    <name evidence="4" type="ORF">PN36_04315</name>
</gene>
<dbReference type="InterPro" id="IPR027417">
    <property type="entry name" value="P-loop_NTPase"/>
</dbReference>
<dbReference type="Proteomes" id="UP000030428">
    <property type="component" value="Unassembled WGS sequence"/>
</dbReference>
<evidence type="ECO:0000256" key="2">
    <source>
        <dbReference type="ARBA" id="ARBA00023180"/>
    </source>
</evidence>
<keyword evidence="2" id="KW-0325">Glycoprotein</keyword>
<protein>
    <recommendedName>
        <fullName evidence="3">Sulfotransferase domain-containing protein</fullName>
    </recommendedName>
</protein>
<organism evidence="4 5">
    <name type="scientific">Candidatus Thiomargarita nelsonii</name>
    <dbReference type="NCBI Taxonomy" id="1003181"/>
    <lineage>
        <taxon>Bacteria</taxon>
        <taxon>Pseudomonadati</taxon>
        <taxon>Pseudomonadota</taxon>
        <taxon>Gammaproteobacteria</taxon>
        <taxon>Thiotrichales</taxon>
        <taxon>Thiotrichaceae</taxon>
        <taxon>Thiomargarita</taxon>
    </lineage>
</organism>
<keyword evidence="1" id="KW-0808">Transferase</keyword>
<dbReference type="Gene3D" id="3.40.50.300">
    <property type="entry name" value="P-loop containing nucleotide triphosphate hydrolases"/>
    <property type="match status" value="1"/>
</dbReference>
<comment type="caution">
    <text evidence="4">The sequence shown here is derived from an EMBL/GenBank/DDBJ whole genome shotgun (WGS) entry which is preliminary data.</text>
</comment>
<evidence type="ECO:0000313" key="4">
    <source>
        <dbReference type="EMBL" id="KHD05974.1"/>
    </source>
</evidence>
<dbReference type="InterPro" id="IPR000863">
    <property type="entry name" value="Sulfotransferase_dom"/>
</dbReference>
<accession>A0A0A6P6P1</accession>
<dbReference type="PANTHER" id="PTHR10605">
    <property type="entry name" value="HEPARAN SULFATE SULFOTRANSFERASE"/>
    <property type="match status" value="1"/>
</dbReference>
<dbReference type="EMBL" id="JSZA02000012">
    <property type="protein sequence ID" value="KHD05974.1"/>
    <property type="molecule type" value="Genomic_DNA"/>
</dbReference>
<name>A0A0A6P6P1_9GAMM</name>
<reference evidence="4 5" key="1">
    <citation type="journal article" date="2016" name="Front. Microbiol.">
        <title>Single-Cell (Meta-)Genomics of a Dimorphic Candidatus Thiomargarita nelsonii Reveals Genomic Plasticity.</title>
        <authorList>
            <person name="Flood B.E."/>
            <person name="Fliss P."/>
            <person name="Jones D.S."/>
            <person name="Dick G.J."/>
            <person name="Jain S."/>
            <person name="Kaster A.K."/>
            <person name="Winkel M."/>
            <person name="Mussmann M."/>
            <person name="Bailey J."/>
        </authorList>
    </citation>
    <scope>NUCLEOTIDE SEQUENCE [LARGE SCALE GENOMIC DNA]</scope>
    <source>
        <strain evidence="4">Hydrate Ridge</strain>
    </source>
</reference>
<sequence length="283" mass="33632">MKPTFIGIGAQKCASTWIYSVLKDHPEVVVSKKKEIDFFSYYYDHGIQWYENQFQSDKNTIVKAIGEISPSYLYHPQAPERIYRYNPKIKLIITLREPIARAYSNHLHEIRVDRFKSDELSFENGLKNNPMYLEQSLYAKHLELWYQYFPKDNILVLFQEEIKNSSMAQVTRLYKFLGIDKSHIPSLDKEVNKSYIPKLRWLNKTTIWGSNYLRKVRLGWIITCVRATGLMKLIHSVNRQKPSTVIPAMKAETEQMLIEYLQQDVNHLKQLLERKVLPWTRWN</sequence>
<dbReference type="PANTHER" id="PTHR10605:SF56">
    <property type="entry name" value="BIFUNCTIONAL HEPARAN SULFATE N-DEACETYLASE_N-SULFOTRANSFERASE"/>
    <property type="match status" value="1"/>
</dbReference>
<dbReference type="InterPro" id="IPR037359">
    <property type="entry name" value="NST/OST"/>
</dbReference>
<evidence type="ECO:0000259" key="3">
    <source>
        <dbReference type="Pfam" id="PF00685"/>
    </source>
</evidence>
<dbReference type="Pfam" id="PF00685">
    <property type="entry name" value="Sulfotransfer_1"/>
    <property type="match status" value="1"/>
</dbReference>
<evidence type="ECO:0000313" key="5">
    <source>
        <dbReference type="Proteomes" id="UP000030428"/>
    </source>
</evidence>
<evidence type="ECO:0000256" key="1">
    <source>
        <dbReference type="ARBA" id="ARBA00022679"/>
    </source>
</evidence>
<dbReference type="SUPFAM" id="SSF52540">
    <property type="entry name" value="P-loop containing nucleoside triphosphate hydrolases"/>
    <property type="match status" value="1"/>
</dbReference>
<keyword evidence="5" id="KW-1185">Reference proteome</keyword>
<feature type="domain" description="Sulfotransferase" evidence="3">
    <location>
        <begin position="8"/>
        <end position="199"/>
    </location>
</feature>